<organism evidence="5 6">
    <name type="scientific">Veillonella seminalis ACS-216-V-Col6b</name>
    <dbReference type="NCBI Taxonomy" id="883156"/>
    <lineage>
        <taxon>Bacteria</taxon>
        <taxon>Bacillati</taxon>
        <taxon>Bacillota</taxon>
        <taxon>Negativicutes</taxon>
        <taxon>Veillonellales</taxon>
        <taxon>Veillonellaceae</taxon>
        <taxon>Veillonella</taxon>
    </lineage>
</organism>
<feature type="transmembrane region" description="Helical" evidence="4">
    <location>
        <begin position="28"/>
        <end position="48"/>
    </location>
</feature>
<reference evidence="5 6" key="1">
    <citation type="submission" date="2012-09" db="EMBL/GenBank/DDBJ databases">
        <title>The Genome Sequence of Veillonella ratti ACS-216-V-COL6B.</title>
        <authorList>
            <consortium name="The Broad Institute Genome Sequencing Platform"/>
            <person name="Earl A."/>
            <person name="Ward D."/>
            <person name="Feldgarden M."/>
            <person name="Gevers D."/>
            <person name="Saerens B."/>
            <person name="Vaneechoutte M."/>
            <person name="Walker B."/>
            <person name="Young S.K."/>
            <person name="Zeng Q."/>
            <person name="Gargeya S."/>
            <person name="Fitzgerald M."/>
            <person name="Haas B."/>
            <person name="Abouelleil A."/>
            <person name="Alvarado L."/>
            <person name="Arachchi H.M."/>
            <person name="Berlin A."/>
            <person name="Chapman S.B."/>
            <person name="Goldberg J."/>
            <person name="Griggs A."/>
            <person name="Gujja S."/>
            <person name="Hansen M."/>
            <person name="Howarth C."/>
            <person name="Imamovic A."/>
            <person name="Larimer J."/>
            <person name="McCowen C."/>
            <person name="Montmayeur A."/>
            <person name="Murphy C."/>
            <person name="Neiman D."/>
            <person name="Pearson M."/>
            <person name="Priest M."/>
            <person name="Roberts A."/>
            <person name="Saif S."/>
            <person name="Shea T."/>
            <person name="Sisk P."/>
            <person name="Sykes S."/>
            <person name="Wortman J."/>
            <person name="Nusbaum C."/>
            <person name="Birren B."/>
        </authorList>
    </citation>
    <scope>NUCLEOTIDE SEQUENCE [LARGE SCALE GENOMIC DNA]</scope>
    <source>
        <strain evidence="5 6">ACS-216-V-Col6b</strain>
    </source>
</reference>
<keyword evidence="1 4" id="KW-0812">Transmembrane</keyword>
<feature type="transmembrane region" description="Helical" evidence="4">
    <location>
        <begin position="135"/>
        <end position="159"/>
    </location>
</feature>
<evidence type="ECO:0000313" key="6">
    <source>
        <dbReference type="Proteomes" id="UP000009891"/>
    </source>
</evidence>
<dbReference type="PATRIC" id="fig|883156.3.peg.2042"/>
<feature type="transmembrane region" description="Helical" evidence="4">
    <location>
        <begin position="54"/>
        <end position="75"/>
    </location>
</feature>
<gene>
    <name evidence="5" type="ORF">HMPREF9282_02088</name>
</gene>
<proteinExistence type="predicted"/>
<name>K9D2N4_9FIRM</name>
<evidence type="ECO:0000313" key="5">
    <source>
        <dbReference type="EMBL" id="EKU77371.1"/>
    </source>
</evidence>
<dbReference type="InterPro" id="IPR007688">
    <property type="entry name" value="Conjugal_tfr_TrbL/VirB6"/>
</dbReference>
<protein>
    <recommendedName>
        <fullName evidence="7">P-type conjugative transfer protein TrbL</fullName>
    </recommendedName>
</protein>
<keyword evidence="3 4" id="KW-0472">Membrane</keyword>
<keyword evidence="2 4" id="KW-1133">Transmembrane helix</keyword>
<evidence type="ECO:0008006" key="7">
    <source>
        <dbReference type="Google" id="ProtNLM"/>
    </source>
</evidence>
<comment type="caution">
    <text evidence="5">The sequence shown here is derived from an EMBL/GenBank/DDBJ whole genome shotgun (WGS) entry which is preliminary data.</text>
</comment>
<dbReference type="Proteomes" id="UP000009891">
    <property type="component" value="Unassembled WGS sequence"/>
</dbReference>
<keyword evidence="6" id="KW-1185">Reference proteome</keyword>
<dbReference type="AlphaFoldDB" id="K9D2N4"/>
<dbReference type="HOGENOM" id="CLU_792128_0_0_9"/>
<evidence type="ECO:0000256" key="4">
    <source>
        <dbReference type="SAM" id="Phobius"/>
    </source>
</evidence>
<feature type="transmembrane region" description="Helical" evidence="4">
    <location>
        <begin position="165"/>
        <end position="184"/>
    </location>
</feature>
<sequence length="350" mass="37892">MDGTTFFNFLNAFSAQIGKLTHAGLENLQPALMVTLTSLGIIAIITNWEMYFSANFSFGNIFVKLIQIGFYGFMIKNWDKFLVMMQTSAEQVGLLAGGQTAMIEISKFLEKYVGTIYATIGKVWEDYSFMNDNMLLIGLTIFVLFLTIFFFFAIGFEIFCATNEFIIIGNLLAVLLPFNVLRFTAGMGEKVWGGILSIFVKLMVAVFFFSLATAIVDSAMTAQNMSEISKKTVGDALPQLIMQFASMAFLYYLMKQTSNLAGALVNGSIMHSAPNLVANAGAAAGGLAARGGAVAGGAVAGAVTRAGKAGGRVLYDYGKRTASHVAGEVRQAADTAGRAVYRYGKNKNWW</sequence>
<evidence type="ECO:0000256" key="1">
    <source>
        <dbReference type="ARBA" id="ARBA00022692"/>
    </source>
</evidence>
<dbReference type="Pfam" id="PF04610">
    <property type="entry name" value="TrbL"/>
    <property type="match status" value="1"/>
</dbReference>
<dbReference type="RefSeq" id="WP_006556972.1">
    <property type="nucleotide sequence ID" value="NZ_JH992939.1"/>
</dbReference>
<accession>K9D2N4</accession>
<dbReference type="EMBL" id="AHAF01000023">
    <property type="protein sequence ID" value="EKU77371.1"/>
    <property type="molecule type" value="Genomic_DNA"/>
</dbReference>
<evidence type="ECO:0000256" key="2">
    <source>
        <dbReference type="ARBA" id="ARBA00022989"/>
    </source>
</evidence>
<dbReference type="STRING" id="883156.HMPREF9282_02088"/>
<dbReference type="GO" id="GO:0030255">
    <property type="term" value="P:protein secretion by the type IV secretion system"/>
    <property type="evidence" value="ECO:0007669"/>
    <property type="project" value="InterPro"/>
</dbReference>
<feature type="transmembrane region" description="Helical" evidence="4">
    <location>
        <begin position="191"/>
        <end position="216"/>
    </location>
</feature>
<evidence type="ECO:0000256" key="3">
    <source>
        <dbReference type="ARBA" id="ARBA00023136"/>
    </source>
</evidence>